<evidence type="ECO:0000259" key="6">
    <source>
        <dbReference type="PROSITE" id="PS51263"/>
    </source>
</evidence>
<evidence type="ECO:0000313" key="7">
    <source>
        <dbReference type="EMBL" id="OAO15800.1"/>
    </source>
</evidence>
<evidence type="ECO:0000256" key="4">
    <source>
        <dbReference type="ARBA" id="ARBA00023212"/>
    </source>
</evidence>
<feature type="domain" description="ADF-H" evidence="6">
    <location>
        <begin position="149"/>
        <end position="284"/>
    </location>
</feature>
<dbReference type="SMART" id="SM00102">
    <property type="entry name" value="ADF"/>
    <property type="match status" value="3"/>
</dbReference>
<dbReference type="CDD" id="cd11282">
    <property type="entry name" value="ADF_coactosin_like"/>
    <property type="match status" value="1"/>
</dbReference>
<comment type="subcellular location">
    <subcellularLocation>
        <location evidence="1">Cytoplasm</location>
        <location evidence="1">Cytoskeleton</location>
    </subcellularLocation>
</comment>
<dbReference type="Pfam" id="PF00241">
    <property type="entry name" value="Cofilin_ADF"/>
    <property type="match status" value="3"/>
</dbReference>
<evidence type="ECO:0000256" key="1">
    <source>
        <dbReference type="ARBA" id="ARBA00004245"/>
    </source>
</evidence>
<sequence>MADCSEVAKSPAYKKILDDNDLTSWIVCDIEGFGKLVVDSFGEGGYDECIKHLDPKKCQFALIEVIGVENKSAVTSRRAKFVFISWVGLETPIIERAKVSTISSMVREFFTRAHIDLQVNTLEEMTKEIIIKELDRAAGSHACDEYIFDITAEDIDFTGHEDEVKESTANFEDLIVCDIEGFGKLVVDSFGEGGYDECIKHLDPKKCQFALIEVIGVENKSAVTSRRAKFVFISWVGLETPIIERAKVSTISSMVREFFTRAHIDLQVNTLEEMTKEIIIKELDRAAGSHACDEYIFDITAEDIDFTGHEDEVKESTANFEDLWEDFKKQDSTVNWILCQLAKDESLSVFGYGSNGFQEMVDKLDDNEVLYGIFKVIAYNKAGTCTSVRERFVFLTWVPDNAPVFARARVATHKQVLLSKLQTYHAEIRAESKEDITREDIVSVLDRSCGSHKPQKYIFGPGDEVVCQED</sequence>
<dbReference type="PANTHER" id="PTHR10829:SF25">
    <property type="entry name" value="DREBRIN-LIKE PROTEIN"/>
    <property type="match status" value="1"/>
</dbReference>
<evidence type="ECO:0000256" key="2">
    <source>
        <dbReference type="ARBA" id="ARBA00022490"/>
    </source>
</evidence>
<dbReference type="PANTHER" id="PTHR10829">
    <property type="entry name" value="CORTACTIN AND DREBRIN"/>
    <property type="match status" value="1"/>
</dbReference>
<dbReference type="STRING" id="478820.A0A196SFG2"/>
<proteinExistence type="inferred from homology"/>
<reference evidence="7 8" key="1">
    <citation type="submission" date="2016-05" db="EMBL/GenBank/DDBJ databases">
        <title>Nuclear genome of Blastocystis sp. subtype 1 NandII.</title>
        <authorList>
            <person name="Gentekaki E."/>
            <person name="Curtis B."/>
            <person name="Stairs C."/>
            <person name="Eme L."/>
            <person name="Herman E."/>
            <person name="Klimes V."/>
            <person name="Arias M.C."/>
            <person name="Elias M."/>
            <person name="Hilliou F."/>
            <person name="Klute M."/>
            <person name="Malik S.-B."/>
            <person name="Pightling A."/>
            <person name="Rachubinski R."/>
            <person name="Salas D."/>
            <person name="Schlacht A."/>
            <person name="Suga H."/>
            <person name="Archibald J."/>
            <person name="Ball S.G."/>
            <person name="Clark G."/>
            <person name="Dacks J."/>
            <person name="Van Der Giezen M."/>
            <person name="Tsaousis A."/>
            <person name="Roger A."/>
        </authorList>
    </citation>
    <scope>NUCLEOTIDE SEQUENCE [LARGE SCALE GENOMIC DNA]</scope>
    <source>
        <strain evidence="8">ATCC 50177 / NandII</strain>
    </source>
</reference>
<keyword evidence="2" id="KW-0963">Cytoplasm</keyword>
<evidence type="ECO:0000256" key="3">
    <source>
        <dbReference type="ARBA" id="ARBA00023203"/>
    </source>
</evidence>
<gene>
    <name evidence="7" type="ORF">AV274_2515</name>
</gene>
<dbReference type="GO" id="GO:0051015">
    <property type="term" value="F:actin filament binding"/>
    <property type="evidence" value="ECO:0007669"/>
    <property type="project" value="TreeGrafter"/>
</dbReference>
<name>A0A196SFG2_BLAHN</name>
<keyword evidence="8" id="KW-1185">Reference proteome</keyword>
<comment type="caution">
    <text evidence="7">The sequence shown here is derived from an EMBL/GenBank/DDBJ whole genome shotgun (WGS) entry which is preliminary data.</text>
</comment>
<dbReference type="InterPro" id="IPR002108">
    <property type="entry name" value="ADF-H"/>
</dbReference>
<dbReference type="GO" id="GO:0030833">
    <property type="term" value="P:regulation of actin filament polymerization"/>
    <property type="evidence" value="ECO:0007669"/>
    <property type="project" value="TreeGrafter"/>
</dbReference>
<keyword evidence="3" id="KW-0009">Actin-binding</keyword>
<dbReference type="FunFam" id="3.40.20.10:FF:000018">
    <property type="entry name" value="Coactosin-like 1"/>
    <property type="match status" value="1"/>
</dbReference>
<organism evidence="7 8">
    <name type="scientific">Blastocystis sp. subtype 1 (strain ATCC 50177 / NandII)</name>
    <dbReference type="NCBI Taxonomy" id="478820"/>
    <lineage>
        <taxon>Eukaryota</taxon>
        <taxon>Sar</taxon>
        <taxon>Stramenopiles</taxon>
        <taxon>Bigyra</taxon>
        <taxon>Opalozoa</taxon>
        <taxon>Opalinata</taxon>
        <taxon>Blastocystidae</taxon>
        <taxon>Blastocystis</taxon>
    </lineage>
</organism>
<dbReference type="InterPro" id="IPR029006">
    <property type="entry name" value="ADF-H/Gelsolin-like_dom_sf"/>
</dbReference>
<dbReference type="SUPFAM" id="SSF55753">
    <property type="entry name" value="Actin depolymerizing proteins"/>
    <property type="match status" value="3"/>
</dbReference>
<feature type="domain" description="ADF-H" evidence="6">
    <location>
        <begin position="1"/>
        <end position="135"/>
    </location>
</feature>
<dbReference type="OrthoDB" id="20822at2759"/>
<dbReference type="GO" id="GO:0030427">
    <property type="term" value="C:site of polarized growth"/>
    <property type="evidence" value="ECO:0007669"/>
    <property type="project" value="TreeGrafter"/>
</dbReference>
<dbReference type="AlphaFoldDB" id="A0A196SFG2"/>
<dbReference type="GO" id="GO:0005884">
    <property type="term" value="C:actin filament"/>
    <property type="evidence" value="ECO:0007669"/>
    <property type="project" value="TreeGrafter"/>
</dbReference>
<protein>
    <submittedName>
        <fullName evidence="7">Actin binding protein</fullName>
    </submittedName>
</protein>
<comment type="similarity">
    <text evidence="5">Belongs to the actin-binding proteins ADF family. Coactosin subfamily.</text>
</comment>
<dbReference type="PROSITE" id="PS51263">
    <property type="entry name" value="ADF_H"/>
    <property type="match status" value="3"/>
</dbReference>
<dbReference type="Proteomes" id="UP000078348">
    <property type="component" value="Unassembled WGS sequence"/>
</dbReference>
<dbReference type="EMBL" id="LXWW01000118">
    <property type="protein sequence ID" value="OAO15800.1"/>
    <property type="molecule type" value="Genomic_DNA"/>
</dbReference>
<evidence type="ECO:0000313" key="8">
    <source>
        <dbReference type="Proteomes" id="UP000078348"/>
    </source>
</evidence>
<evidence type="ECO:0000256" key="5">
    <source>
        <dbReference type="ARBA" id="ARBA00038052"/>
    </source>
</evidence>
<accession>A0A196SFG2</accession>
<keyword evidence="4" id="KW-0206">Cytoskeleton</keyword>
<dbReference type="Gene3D" id="3.40.20.10">
    <property type="entry name" value="Severin"/>
    <property type="match status" value="3"/>
</dbReference>
<dbReference type="GO" id="GO:0030864">
    <property type="term" value="C:cortical actin cytoskeleton"/>
    <property type="evidence" value="ECO:0007669"/>
    <property type="project" value="TreeGrafter"/>
</dbReference>
<feature type="domain" description="ADF-H" evidence="6">
    <location>
        <begin position="312"/>
        <end position="446"/>
    </location>
</feature>